<dbReference type="Pfam" id="PF00668">
    <property type="entry name" value="Condensation"/>
    <property type="match status" value="1"/>
</dbReference>
<dbReference type="Pfam" id="PF08242">
    <property type="entry name" value="Methyltransf_12"/>
    <property type="match status" value="1"/>
</dbReference>
<dbReference type="SUPFAM" id="SSF53335">
    <property type="entry name" value="S-adenosyl-L-methionine-dependent methyltransferases"/>
    <property type="match status" value="1"/>
</dbReference>
<dbReference type="Pfam" id="PF00501">
    <property type="entry name" value="AMP-binding"/>
    <property type="match status" value="1"/>
</dbReference>
<dbReference type="GO" id="GO:0017000">
    <property type="term" value="P:antibiotic biosynthetic process"/>
    <property type="evidence" value="ECO:0007669"/>
    <property type="project" value="UniProtKB-KW"/>
</dbReference>
<evidence type="ECO:0000256" key="3">
    <source>
        <dbReference type="ARBA" id="ARBA00022450"/>
    </source>
</evidence>
<protein>
    <submittedName>
        <fullName evidence="8">Amino acid adenylation domain-containing protein</fullName>
    </submittedName>
</protein>
<dbReference type="InterPro" id="IPR029058">
    <property type="entry name" value="AB_hydrolase_fold"/>
</dbReference>
<keyword evidence="5" id="KW-0436">Ligase</keyword>
<sequence length="1797" mass="206825">MEIIKLIKDVEQKGIKLWADGDKLKFKAPSGIVDNEIRSKLKDNKELILSYLKKVNLPIHDEISRYDSFELTDIQTSYLFGSSNAYKYGQRGCKVFAVLETPVLNETKLKEAWTTVIMKHDMLHTEIFPNGKQRTLREVHVPDIQVINMSEKDDEDVEKTLQELETEKLQTNFFAGKWPFFNIVLIHRKNKDTLCLTVDMLIADFASMRIIVNELEDAYYDRPLYKSTLTYKDILDWRKNTFSKSKFEEAKDYWLNRMESIPEAPELPMKQMEGESGTVLEFEQHSFKIPRDTLNKLSKIAKDHELTISNLILTVYAKIIGLWSKQQDFVINVTMDDRPDVHEDINNIVGDFTIVDLLEIHNGGRKNFFNQAAEIQNQLFTDLEYKQFTGVQVMREINRRIETARIFPIVYTSTIGTLIEKKREFHLIHKITQTPQVFLDCQVSTLGNSIIVNWDVRKNIFPDGMIDDAFGMFCNMIKKLAEGRYEDDKYIEMGLPYEMLKAREKMNETEGIIPKGLLQDKIKENIYKYPNSIALITSKQEYSYESLGRYAMAISTYLRKNGAIPNKLVAINLNKGIWQVAAVLGTLWAGCAYLPLDCEQPEERKKEILASSGAEFYITAEHSIMEDICVVNVMNLQVPETLILDEVRVRENSLAYVIYTSGSSGKPKGVAVSHQSALNTICDINERYKITNRDRVIAIANLAFDLSVYDIFGTLAAGGTLVIPDPKEVKNPHHWEEMIYKYNVTIWNSVPAQMQMLVFYIQGLKEKKDYMLRKVFLSGDWIPVKLPQEVQKIFSNCDVVSLGGATEAAIWSIHYDIETGEQFKNSVPYGFPLKNQYFRILNENMDDCPDFVTGELMIGGIGLAEGYFNNVEQTDQSFITHPLTGERLYRTGDRGCYTAKTGIEFQGRKDNQVKINGYRIELNEIESRIQEEKYVNRCAVVAFDNSIVAFLRPESISQKNISENEQEIAQAIFETGEKLLQTIDEGLFNEWSNAADETAMLDMMQCLYTQGIFVEKREYSIEEIYNLLHIHPAFKKLVIRWLEALSEAKMIDRVAENGKYIGINKNILASDAQQAWERWNKIEENLHYGKKLMDYFGEMRKNLILMLNGTVDPLDIYFPKGNQENAIAAYHDNIISKIMNQIMGRALVAILDEKTKEINNKKIRILEIGSGIGGASRDLIPLVDKYNVEYIFTDISQYYLNEAKKTFRNYDFIVYKMLNMNQSFVEQGIESESIDIIIFSQAIHNAENIGQVLSYVREVMTRRGKIIIADTTGERKALLTSVAFNIRTGDTFFSISEYKKLFENENISLISVFPSENGKLSEAKQNVFVGTYLPDRERIDLNKLQQTIALKLPNYMMPNKFIVTRELPLNRNGKLDKGSLFNLLQKEKLSCRTVEGEYPVDRLEKTIERIWAKALNRERLFRNENFYQAGGDSLLIAQVVADMKENILEAREWEWDSLMREIIETPTIEDIAKKLKTNKEMSNIQNEKEDNVITFLEGNNNKKIKVLFHDGTGTIYPYQNLIPYLKKTARDGETIIGVFNDSAEEYERMTADGVIHGLGIKYGKILCKLNFEKYELIGFCFGGMVAVEVSKYLQQEGKYVLPVRTIDTPYCDKRISSELLMERTFGMSLGIDMRKYGYYNDEKLLLKALNELLEKKDCITDDTLCSLEGEYSDLGKSFKEMINKGHKTRLSDLYEEYINLSDNNAGVSWEKFEATFRINHICFEAMGKYDELFIGNVVDMYCNNEEMNFFPMLGNKGGTFWPERVVGNLEEIAIDGNHNTCLKEPIVEKVATIIENL</sequence>
<comment type="pathway">
    <text evidence="2">Siderophore biosynthesis.</text>
</comment>
<dbReference type="Gene3D" id="3.30.300.30">
    <property type="match status" value="1"/>
</dbReference>
<dbReference type="InterPro" id="IPR023213">
    <property type="entry name" value="CAT-like_dom_sf"/>
</dbReference>
<dbReference type="Proteomes" id="UP001212160">
    <property type="component" value="Unassembled WGS sequence"/>
</dbReference>
<dbReference type="InterPro" id="IPR042099">
    <property type="entry name" value="ANL_N_sf"/>
</dbReference>
<dbReference type="InterPro" id="IPR036736">
    <property type="entry name" value="ACP-like_sf"/>
</dbReference>
<dbReference type="InterPro" id="IPR044894">
    <property type="entry name" value="TubC_N_sf"/>
</dbReference>
<dbReference type="Gene3D" id="1.10.1200.10">
    <property type="entry name" value="ACP-like"/>
    <property type="match status" value="1"/>
</dbReference>
<dbReference type="InterPro" id="IPR041464">
    <property type="entry name" value="TubC_N"/>
</dbReference>
<dbReference type="Gene3D" id="3.40.50.1820">
    <property type="entry name" value="alpha/beta hydrolase"/>
    <property type="match status" value="1"/>
</dbReference>
<evidence type="ECO:0000313" key="8">
    <source>
        <dbReference type="EMBL" id="MDB8688018.1"/>
    </source>
</evidence>
<dbReference type="SUPFAM" id="SSF53474">
    <property type="entry name" value="alpha/beta-Hydrolases"/>
    <property type="match status" value="1"/>
</dbReference>
<name>A0AAW6DI01_MEDGN</name>
<dbReference type="EMBL" id="JAQMLA010000059">
    <property type="protein sequence ID" value="MDB8688018.1"/>
    <property type="molecule type" value="Genomic_DNA"/>
</dbReference>
<evidence type="ECO:0000256" key="1">
    <source>
        <dbReference type="ARBA" id="ARBA00001957"/>
    </source>
</evidence>
<feature type="domain" description="Carrier" evidence="7">
    <location>
        <begin position="1398"/>
        <end position="1479"/>
    </location>
</feature>
<dbReference type="InterPro" id="IPR001242">
    <property type="entry name" value="Condensation_dom"/>
</dbReference>
<dbReference type="InterPro" id="IPR000873">
    <property type="entry name" value="AMP-dep_synth/lig_dom"/>
</dbReference>
<dbReference type="GO" id="GO:0043041">
    <property type="term" value="P:amino acid activation for nonribosomal peptide biosynthetic process"/>
    <property type="evidence" value="ECO:0007669"/>
    <property type="project" value="TreeGrafter"/>
</dbReference>
<dbReference type="GO" id="GO:0008610">
    <property type="term" value="P:lipid biosynthetic process"/>
    <property type="evidence" value="ECO:0007669"/>
    <property type="project" value="UniProtKB-ARBA"/>
</dbReference>
<dbReference type="PANTHER" id="PTHR45527">
    <property type="entry name" value="NONRIBOSOMAL PEPTIDE SYNTHETASE"/>
    <property type="match status" value="1"/>
</dbReference>
<dbReference type="Pfam" id="PF18563">
    <property type="entry name" value="TubC_N"/>
    <property type="match status" value="1"/>
</dbReference>
<keyword evidence="6" id="KW-0045">Antibiotic biosynthesis</keyword>
<dbReference type="SUPFAM" id="SSF52777">
    <property type="entry name" value="CoA-dependent acyltransferases"/>
    <property type="match status" value="2"/>
</dbReference>
<dbReference type="CDD" id="cd19535">
    <property type="entry name" value="Cyc_NRPS"/>
    <property type="match status" value="1"/>
</dbReference>
<comment type="cofactor">
    <cofactor evidence="1">
        <name>pantetheine 4'-phosphate</name>
        <dbReference type="ChEBI" id="CHEBI:47942"/>
    </cofactor>
</comment>
<comment type="caution">
    <text evidence="8">The sequence shown here is derived from an EMBL/GenBank/DDBJ whole genome shotgun (WGS) entry which is preliminary data.</text>
</comment>
<dbReference type="SUPFAM" id="SSF47336">
    <property type="entry name" value="ACP-like"/>
    <property type="match status" value="1"/>
</dbReference>
<dbReference type="Gene3D" id="3.40.50.12780">
    <property type="entry name" value="N-terminal domain of ligase-like"/>
    <property type="match status" value="1"/>
</dbReference>
<dbReference type="GO" id="GO:0031177">
    <property type="term" value="F:phosphopantetheine binding"/>
    <property type="evidence" value="ECO:0007669"/>
    <property type="project" value="TreeGrafter"/>
</dbReference>
<evidence type="ECO:0000259" key="7">
    <source>
        <dbReference type="PROSITE" id="PS50075"/>
    </source>
</evidence>
<dbReference type="Gene3D" id="3.30.559.30">
    <property type="entry name" value="Nonribosomal peptide synthetase, condensation domain"/>
    <property type="match status" value="1"/>
</dbReference>
<dbReference type="Gene3D" id="1.10.10.1830">
    <property type="entry name" value="Non-ribosomal peptide synthase, adenylation domain"/>
    <property type="match status" value="1"/>
</dbReference>
<dbReference type="SUPFAM" id="SSF56801">
    <property type="entry name" value="Acetyl-CoA synthetase-like"/>
    <property type="match status" value="1"/>
</dbReference>
<proteinExistence type="predicted"/>
<dbReference type="InterPro" id="IPR045851">
    <property type="entry name" value="AMP-bd_C_sf"/>
</dbReference>
<dbReference type="InterPro" id="IPR057737">
    <property type="entry name" value="Condensation_MtbB-like"/>
</dbReference>
<dbReference type="InterPro" id="IPR020845">
    <property type="entry name" value="AMP-binding_CS"/>
</dbReference>
<dbReference type="InterPro" id="IPR009081">
    <property type="entry name" value="PP-bd_ACP"/>
</dbReference>
<evidence type="ECO:0000256" key="4">
    <source>
        <dbReference type="ARBA" id="ARBA00022553"/>
    </source>
</evidence>
<evidence type="ECO:0000313" key="9">
    <source>
        <dbReference type="Proteomes" id="UP001212160"/>
    </source>
</evidence>
<evidence type="ECO:0000256" key="2">
    <source>
        <dbReference type="ARBA" id="ARBA00004924"/>
    </source>
</evidence>
<dbReference type="GO" id="GO:0005737">
    <property type="term" value="C:cytoplasm"/>
    <property type="evidence" value="ECO:0007669"/>
    <property type="project" value="TreeGrafter"/>
</dbReference>
<dbReference type="PROSITE" id="PS50075">
    <property type="entry name" value="CARRIER"/>
    <property type="match status" value="1"/>
</dbReference>
<dbReference type="GO" id="GO:0009403">
    <property type="term" value="P:toxin biosynthetic process"/>
    <property type="evidence" value="ECO:0007669"/>
    <property type="project" value="UniProtKB-ARBA"/>
</dbReference>
<organism evidence="8 9">
    <name type="scientific">Mediterraneibacter gnavus</name>
    <name type="common">Ruminococcus gnavus</name>
    <dbReference type="NCBI Taxonomy" id="33038"/>
    <lineage>
        <taxon>Bacteria</taxon>
        <taxon>Bacillati</taxon>
        <taxon>Bacillota</taxon>
        <taxon>Clostridia</taxon>
        <taxon>Lachnospirales</taxon>
        <taxon>Lachnospiraceae</taxon>
        <taxon>Mediterraneibacter</taxon>
    </lineage>
</organism>
<dbReference type="InterPro" id="IPR010071">
    <property type="entry name" value="AA_adenyl_dom"/>
</dbReference>
<dbReference type="InterPro" id="IPR006162">
    <property type="entry name" value="Ppantetheine_attach_site"/>
</dbReference>
<dbReference type="NCBIfam" id="TIGR01733">
    <property type="entry name" value="AA-adenyl-dom"/>
    <property type="match status" value="1"/>
</dbReference>
<dbReference type="Gene3D" id="3.30.559.10">
    <property type="entry name" value="Chloramphenicol acetyltransferase-like domain"/>
    <property type="match status" value="1"/>
</dbReference>
<dbReference type="InterPro" id="IPR029063">
    <property type="entry name" value="SAM-dependent_MTases_sf"/>
</dbReference>
<keyword evidence="4" id="KW-0597">Phosphoprotein</keyword>
<gene>
    <name evidence="8" type="ORF">PNW85_15330</name>
</gene>
<dbReference type="RefSeq" id="WP_272108098.1">
    <property type="nucleotide sequence ID" value="NZ_JAQMLA010000059.1"/>
</dbReference>
<dbReference type="PANTHER" id="PTHR45527:SF10">
    <property type="entry name" value="PYOCHELIN SYNTHASE PCHF"/>
    <property type="match status" value="1"/>
</dbReference>
<reference evidence="8" key="1">
    <citation type="submission" date="2023-01" db="EMBL/GenBank/DDBJ databases">
        <title>Human gut microbiome strain richness.</title>
        <authorList>
            <person name="Chen-Liaw A."/>
        </authorList>
    </citation>
    <scope>NUCLEOTIDE SEQUENCE</scope>
    <source>
        <strain evidence="8">RTP21484st1_H11_RTP21484_190118</strain>
    </source>
</reference>
<evidence type="ECO:0000256" key="6">
    <source>
        <dbReference type="ARBA" id="ARBA00023194"/>
    </source>
</evidence>
<dbReference type="Gene3D" id="3.40.50.150">
    <property type="entry name" value="Vaccinia Virus protein VP39"/>
    <property type="match status" value="1"/>
</dbReference>
<dbReference type="GO" id="GO:0016874">
    <property type="term" value="F:ligase activity"/>
    <property type="evidence" value="ECO:0007669"/>
    <property type="project" value="UniProtKB-KW"/>
</dbReference>
<accession>A0AAW6DI01</accession>
<keyword evidence="3" id="KW-0596">Phosphopantetheine</keyword>
<dbReference type="PROSITE" id="PS00455">
    <property type="entry name" value="AMP_BINDING"/>
    <property type="match status" value="1"/>
</dbReference>
<evidence type="ECO:0000256" key="5">
    <source>
        <dbReference type="ARBA" id="ARBA00022598"/>
    </source>
</evidence>
<dbReference type="InterPro" id="IPR013217">
    <property type="entry name" value="Methyltransf_12"/>
</dbReference>
<dbReference type="PROSITE" id="PS00012">
    <property type="entry name" value="PHOSPHOPANTETHEINE"/>
    <property type="match status" value="1"/>
</dbReference>